<organism evidence="1 2">
    <name type="scientific">Pholiota conissans</name>
    <dbReference type="NCBI Taxonomy" id="109636"/>
    <lineage>
        <taxon>Eukaryota</taxon>
        <taxon>Fungi</taxon>
        <taxon>Dikarya</taxon>
        <taxon>Basidiomycota</taxon>
        <taxon>Agaricomycotina</taxon>
        <taxon>Agaricomycetes</taxon>
        <taxon>Agaricomycetidae</taxon>
        <taxon>Agaricales</taxon>
        <taxon>Agaricineae</taxon>
        <taxon>Strophariaceae</taxon>
        <taxon>Pholiota</taxon>
    </lineage>
</organism>
<dbReference type="EMBL" id="MU155147">
    <property type="protein sequence ID" value="KAF9484075.1"/>
    <property type="molecule type" value="Genomic_DNA"/>
</dbReference>
<accession>A0A9P6D5I9</accession>
<comment type="caution">
    <text evidence="1">The sequence shown here is derived from an EMBL/GenBank/DDBJ whole genome shotgun (WGS) entry which is preliminary data.</text>
</comment>
<protein>
    <recommendedName>
        <fullName evidence="3">Reverse transcriptase RNase H-like domain-containing protein</fullName>
    </recommendedName>
</protein>
<sequence length="98" mass="11861">QNTLSNRQRRWLDYLARFTFDITYVKGELNKVADCLSRYYESDTPADKYKPYEFVNADVRIDKEGDDLPLPRYKEVFENNDYIRAMDEIPVRRSNRLR</sequence>
<reference evidence="1" key="1">
    <citation type="submission" date="2020-11" db="EMBL/GenBank/DDBJ databases">
        <authorList>
            <consortium name="DOE Joint Genome Institute"/>
            <person name="Ahrendt S."/>
            <person name="Riley R."/>
            <person name="Andreopoulos W."/>
            <person name="Labutti K."/>
            <person name="Pangilinan J."/>
            <person name="Ruiz-Duenas F.J."/>
            <person name="Barrasa J.M."/>
            <person name="Sanchez-Garcia M."/>
            <person name="Camarero S."/>
            <person name="Miyauchi S."/>
            <person name="Serrano A."/>
            <person name="Linde D."/>
            <person name="Babiker R."/>
            <person name="Drula E."/>
            <person name="Ayuso-Fernandez I."/>
            <person name="Pacheco R."/>
            <person name="Padilla G."/>
            <person name="Ferreira P."/>
            <person name="Barriuso J."/>
            <person name="Kellner H."/>
            <person name="Castanera R."/>
            <person name="Alfaro M."/>
            <person name="Ramirez L."/>
            <person name="Pisabarro A.G."/>
            <person name="Kuo A."/>
            <person name="Tritt A."/>
            <person name="Lipzen A."/>
            <person name="He G."/>
            <person name="Yan M."/>
            <person name="Ng V."/>
            <person name="Cullen D."/>
            <person name="Martin F."/>
            <person name="Rosso M.-N."/>
            <person name="Henrissat B."/>
            <person name="Hibbett D."/>
            <person name="Martinez A.T."/>
            <person name="Grigoriev I.V."/>
        </authorList>
    </citation>
    <scope>NUCLEOTIDE SEQUENCE</scope>
    <source>
        <strain evidence="1">CIRM-BRFM 674</strain>
    </source>
</reference>
<evidence type="ECO:0000313" key="1">
    <source>
        <dbReference type="EMBL" id="KAF9484075.1"/>
    </source>
</evidence>
<gene>
    <name evidence="1" type="ORF">BDN70DRAFT_768465</name>
</gene>
<keyword evidence="2" id="KW-1185">Reference proteome</keyword>
<evidence type="ECO:0000313" key="2">
    <source>
        <dbReference type="Proteomes" id="UP000807469"/>
    </source>
</evidence>
<feature type="non-terminal residue" evidence="1">
    <location>
        <position position="1"/>
    </location>
</feature>
<proteinExistence type="predicted"/>
<dbReference type="OrthoDB" id="3042917at2759"/>
<name>A0A9P6D5I9_9AGAR</name>
<dbReference type="AlphaFoldDB" id="A0A9P6D5I9"/>
<feature type="non-terminal residue" evidence="1">
    <location>
        <position position="98"/>
    </location>
</feature>
<evidence type="ECO:0008006" key="3">
    <source>
        <dbReference type="Google" id="ProtNLM"/>
    </source>
</evidence>
<dbReference type="Proteomes" id="UP000807469">
    <property type="component" value="Unassembled WGS sequence"/>
</dbReference>